<evidence type="ECO:0000256" key="2">
    <source>
        <dbReference type="ARBA" id="ARBA00022801"/>
    </source>
</evidence>
<proteinExistence type="inferred from homology"/>
<feature type="short sequence motif" description="Gly-cisPro motif, important for rejection of L-amino acids" evidence="4">
    <location>
        <begin position="137"/>
        <end position="138"/>
    </location>
</feature>
<comment type="domain">
    <text evidence="4">A Gly-cisPro motif from one monomer fits into the active site of the other monomer to allow specific chiral rejection of L-amino acids.</text>
</comment>
<dbReference type="InterPro" id="IPR003732">
    <property type="entry name" value="Daa-tRNA_deacyls_DTD"/>
</dbReference>
<organism evidence="5 6">
    <name type="scientific">Moraxella macacae 0408225</name>
    <dbReference type="NCBI Taxonomy" id="1230338"/>
    <lineage>
        <taxon>Bacteria</taxon>
        <taxon>Pseudomonadati</taxon>
        <taxon>Pseudomonadota</taxon>
        <taxon>Gammaproteobacteria</taxon>
        <taxon>Moraxellales</taxon>
        <taxon>Moraxellaceae</taxon>
        <taxon>Moraxella</taxon>
    </lineage>
</organism>
<evidence type="ECO:0000256" key="4">
    <source>
        <dbReference type="HAMAP-Rule" id="MF_00518"/>
    </source>
</evidence>
<comment type="function">
    <text evidence="4">An aminoacyl-tRNA editing enzyme that deacylates mischarged D-aminoacyl-tRNAs. Also deacylates mischarged glycyl-tRNA(Ala), protecting cells against glycine mischarging by AlaRS. Acts via tRNA-based rather than protein-based catalysis; rejects L-amino acids rather than detecting D-amino acids in the active site. By recycling D-aminoacyl-tRNA to D-amino acids and free tRNA molecules, this enzyme counteracts the toxicity associated with the formation of D-aminoacyl-tRNA entities in vivo and helps enforce protein L-homochirality.</text>
</comment>
<dbReference type="EMBL" id="ANIN01000001">
    <property type="protein sequence ID" value="ELA09669.1"/>
    <property type="molecule type" value="Genomic_DNA"/>
</dbReference>
<dbReference type="NCBIfam" id="TIGR00256">
    <property type="entry name" value="D-aminoacyl-tRNA deacylase"/>
    <property type="match status" value="1"/>
</dbReference>
<dbReference type="PANTHER" id="PTHR10472">
    <property type="entry name" value="D-TYROSYL-TRNA TYR DEACYLASE"/>
    <property type="match status" value="1"/>
</dbReference>
<dbReference type="GO" id="GO:0005737">
    <property type="term" value="C:cytoplasm"/>
    <property type="evidence" value="ECO:0007669"/>
    <property type="project" value="UniProtKB-SubCell"/>
</dbReference>
<keyword evidence="6" id="KW-1185">Reference proteome</keyword>
<dbReference type="HAMAP" id="MF_00518">
    <property type="entry name" value="Deacylase_Dtd"/>
    <property type="match status" value="1"/>
</dbReference>
<dbReference type="SUPFAM" id="SSF69500">
    <property type="entry name" value="DTD-like"/>
    <property type="match status" value="1"/>
</dbReference>
<dbReference type="InterPro" id="IPR023509">
    <property type="entry name" value="DTD-like_sf"/>
</dbReference>
<comment type="catalytic activity">
    <reaction evidence="4">
        <text>glycyl-tRNA(Ala) + H2O = tRNA(Ala) + glycine + H(+)</text>
        <dbReference type="Rhea" id="RHEA:53744"/>
        <dbReference type="Rhea" id="RHEA-COMP:9657"/>
        <dbReference type="Rhea" id="RHEA-COMP:13640"/>
        <dbReference type="ChEBI" id="CHEBI:15377"/>
        <dbReference type="ChEBI" id="CHEBI:15378"/>
        <dbReference type="ChEBI" id="CHEBI:57305"/>
        <dbReference type="ChEBI" id="CHEBI:78442"/>
        <dbReference type="ChEBI" id="CHEBI:78522"/>
    </reaction>
</comment>
<comment type="similarity">
    <text evidence="1 4">Belongs to the DTD family.</text>
</comment>
<dbReference type="PATRIC" id="fig|1230338.3.peg.1012"/>
<evidence type="ECO:0000256" key="3">
    <source>
        <dbReference type="ARBA" id="ARBA00022884"/>
    </source>
</evidence>
<accession>L2F9C9</accession>
<dbReference type="GO" id="GO:0051500">
    <property type="term" value="F:D-tyrosyl-tRNA(Tyr) deacylase activity"/>
    <property type="evidence" value="ECO:0007669"/>
    <property type="project" value="TreeGrafter"/>
</dbReference>
<dbReference type="AlphaFoldDB" id="L2F9C9"/>
<dbReference type="EC" id="3.1.1.96" evidence="4"/>
<sequence length="146" mass="16136">MKAVIQRVTSANVMVNHTIIGEIFQGILVYLGLGHNDDLTIGKKMIDKILAYRIFENAHHKMDKNIADVGGGLLLVPQFTLLANTNNGRRPDFGAAMHPDFAKPLFGEMVNYAKQQYHTVATGEFGANMQVTSCNDGPINFIFELN</sequence>
<dbReference type="Proteomes" id="UP000023795">
    <property type="component" value="Unassembled WGS sequence"/>
</dbReference>
<gene>
    <name evidence="4" type="primary">dtd</name>
    <name evidence="5" type="ORF">MOMA_04665</name>
</gene>
<keyword evidence="2 4" id="KW-0378">Hydrolase</keyword>
<dbReference type="RefSeq" id="WP_009767487.1">
    <property type="nucleotide sequence ID" value="NZ_ANIN01000001.1"/>
</dbReference>
<protein>
    <recommendedName>
        <fullName evidence="4">D-aminoacyl-tRNA deacylase</fullName>
        <shortName evidence="4">DTD</shortName>
        <ecNumber evidence="4">3.1.1.96</ecNumber>
    </recommendedName>
    <alternativeName>
        <fullName evidence="4">Gly-tRNA(Ala) deacylase</fullName>
        <ecNumber evidence="4">3.1.1.-</ecNumber>
    </alternativeName>
</protein>
<name>L2F9C9_9GAMM</name>
<comment type="caution">
    <text evidence="5">The sequence shown here is derived from an EMBL/GenBank/DDBJ whole genome shotgun (WGS) entry which is preliminary data.</text>
</comment>
<evidence type="ECO:0000313" key="6">
    <source>
        <dbReference type="Proteomes" id="UP000023795"/>
    </source>
</evidence>
<dbReference type="GO" id="GO:0000049">
    <property type="term" value="F:tRNA binding"/>
    <property type="evidence" value="ECO:0007669"/>
    <property type="project" value="UniProtKB-UniRule"/>
</dbReference>
<dbReference type="EC" id="3.1.1.-" evidence="4"/>
<evidence type="ECO:0000256" key="1">
    <source>
        <dbReference type="ARBA" id="ARBA00009673"/>
    </source>
</evidence>
<reference evidence="5 6" key="1">
    <citation type="journal article" date="2013" name="Genome Announc.">
        <title>Genome Sequence of Moraxella macacae 0408225, a Novel Bacterial Species Isolated from a Cynomolgus Macaque with Epistaxis.</title>
        <authorList>
            <person name="Ladner J.T."/>
            <person name="Whitehouse C.A."/>
            <person name="Koroleva G.I."/>
            <person name="Palacios G.F."/>
        </authorList>
    </citation>
    <scope>NUCLEOTIDE SEQUENCE [LARGE SCALE GENOMIC DNA]</scope>
    <source>
        <strain evidence="5 6">0408225</strain>
    </source>
</reference>
<dbReference type="GO" id="GO:0019478">
    <property type="term" value="P:D-amino acid catabolic process"/>
    <property type="evidence" value="ECO:0007669"/>
    <property type="project" value="UniProtKB-UniRule"/>
</dbReference>
<keyword evidence="3 4" id="KW-0694">RNA-binding</keyword>
<dbReference type="Gene3D" id="3.50.80.10">
    <property type="entry name" value="D-tyrosyl-tRNA(Tyr) deacylase"/>
    <property type="match status" value="1"/>
</dbReference>
<dbReference type="OrthoDB" id="9801395at2"/>
<keyword evidence="4" id="KW-0820">tRNA-binding</keyword>
<dbReference type="FunFam" id="3.50.80.10:FF:000001">
    <property type="entry name" value="D-aminoacyl-tRNA deacylase"/>
    <property type="match status" value="1"/>
</dbReference>
<comment type="subunit">
    <text evidence="4">Homodimer.</text>
</comment>
<comment type="subcellular location">
    <subcellularLocation>
        <location evidence="4">Cytoplasm</location>
    </subcellularLocation>
</comment>
<dbReference type="GO" id="GO:0106026">
    <property type="term" value="F:Gly-tRNA(Ala) deacylase activity"/>
    <property type="evidence" value="ECO:0007669"/>
    <property type="project" value="UniProtKB-UniRule"/>
</dbReference>
<evidence type="ECO:0000313" key="5">
    <source>
        <dbReference type="EMBL" id="ELA09669.1"/>
    </source>
</evidence>
<dbReference type="Pfam" id="PF02580">
    <property type="entry name" value="Tyr_Deacylase"/>
    <property type="match status" value="1"/>
</dbReference>
<dbReference type="GO" id="GO:0043908">
    <property type="term" value="F:Ser(Gly)-tRNA(Ala) hydrolase activity"/>
    <property type="evidence" value="ECO:0007669"/>
    <property type="project" value="UniProtKB-UniRule"/>
</dbReference>
<dbReference type="eggNOG" id="COG1490">
    <property type="taxonomic scope" value="Bacteria"/>
</dbReference>
<dbReference type="STRING" id="1230338.MOMA_04665"/>
<dbReference type="PANTHER" id="PTHR10472:SF5">
    <property type="entry name" value="D-AMINOACYL-TRNA DEACYLASE 1"/>
    <property type="match status" value="1"/>
</dbReference>
<comment type="catalytic activity">
    <reaction evidence="4">
        <text>a D-aminoacyl-tRNA + H2O = a tRNA + a D-alpha-amino acid + H(+)</text>
        <dbReference type="Rhea" id="RHEA:13953"/>
        <dbReference type="Rhea" id="RHEA-COMP:10123"/>
        <dbReference type="Rhea" id="RHEA-COMP:10124"/>
        <dbReference type="ChEBI" id="CHEBI:15377"/>
        <dbReference type="ChEBI" id="CHEBI:15378"/>
        <dbReference type="ChEBI" id="CHEBI:59871"/>
        <dbReference type="ChEBI" id="CHEBI:78442"/>
        <dbReference type="ChEBI" id="CHEBI:79333"/>
        <dbReference type="EC" id="3.1.1.96"/>
    </reaction>
</comment>
<keyword evidence="4" id="KW-0963">Cytoplasm</keyword>